<dbReference type="VEuPathDB" id="VectorBase:PHUM074520"/>
<dbReference type="KEGG" id="phu:Phum_PHUM074520"/>
<dbReference type="EMBL" id="DS235042">
    <property type="protein sequence ID" value="EEB10871.1"/>
    <property type="molecule type" value="Genomic_DNA"/>
</dbReference>
<dbReference type="eggNOG" id="KOG0620">
    <property type="taxonomic scope" value="Eukaryota"/>
</dbReference>
<proteinExistence type="predicted"/>
<sequence>MKSIFFHLENPDKVQIQLFLNNDVPKITKVISFQRNLSENLGKFLIKLNGRVEDLVKKSSKSGKKDKTNDDNNSINVIGKFFSNDEPISDELTFQNMFEEHEKNKITLNILGVDYNAFINWPYVSVIKPPKEIKVGCPTSPSEIVILSGDLKHSNFKWYKKLPHHRDWIYCEDNFFYTPKEEDIGYNIKLVCIPKSENKIGSEYHVDCPKLVTPFNETELIKKRHEFTKSETKPEKIRVVCYNILADTYTNTKEAKNSIFAYCNSDALDLENRKRLLLTELTGYNSDIICLQEVDKKLYDTVFLPFCNFKNFNSVYNKKEGFREGCAMFYKKSKFEFIDHVQYLYAVELKNNKIFKNLKEIIYNNNKLVTRLNSLQTLLQVVVLKSLTSANDYLVVGNTHLYFHPDADHIRLLQGIMGFDLLNNTANELKRKLPDINVSIIFCGDFNSTPDCGVYKYITEGYIEGSEIDWKSNLEEAVDGYSANHSVKMISACGTPEFTNYTKGFKACLDYIYFQNNRLELESFVPFPSLDDLSREVALPSTFFPSDHVALIADLKWKC</sequence>
<dbReference type="GO" id="GO:0046872">
    <property type="term" value="F:metal ion binding"/>
    <property type="evidence" value="ECO:0007669"/>
    <property type="project" value="UniProtKB-KW"/>
</dbReference>
<evidence type="ECO:0000313" key="16">
    <source>
        <dbReference type="EMBL" id="EEB10871.1"/>
    </source>
</evidence>
<keyword evidence="10" id="KW-0809">Transit peptide</keyword>
<dbReference type="GO" id="GO:0004535">
    <property type="term" value="F:poly(A)-specific ribonuclease activity"/>
    <property type="evidence" value="ECO:0007669"/>
    <property type="project" value="UniProtKB-ARBA"/>
</dbReference>
<dbReference type="FunCoup" id="E0VBW5">
    <property type="interactions" value="2248"/>
</dbReference>
<comment type="subcellular location">
    <subcellularLocation>
        <location evidence="2">Mitochondrion matrix</location>
    </subcellularLocation>
</comment>
<dbReference type="InterPro" id="IPR048821">
    <property type="entry name" value="PDE12-like_N"/>
</dbReference>
<evidence type="ECO:0000313" key="17">
    <source>
        <dbReference type="EnsemblMetazoa" id="PHUM074520-PA"/>
    </source>
</evidence>
<evidence type="ECO:0000256" key="13">
    <source>
        <dbReference type="ARBA" id="ARBA00083541"/>
    </source>
</evidence>
<evidence type="ECO:0000256" key="9">
    <source>
        <dbReference type="ARBA" id="ARBA00022842"/>
    </source>
</evidence>
<dbReference type="PANTHER" id="PTHR12121:SF37">
    <property type="entry name" value="2',5'-PHOSPHODIESTERASE 12"/>
    <property type="match status" value="1"/>
</dbReference>
<evidence type="ECO:0000256" key="4">
    <source>
        <dbReference type="ARBA" id="ARBA00022664"/>
    </source>
</evidence>
<dbReference type="CTD" id="8231270"/>
<dbReference type="Pfam" id="PF21171">
    <property type="entry name" value="PDE12-like_N"/>
    <property type="match status" value="1"/>
</dbReference>
<keyword evidence="7 16" id="KW-0378">Hydrolase</keyword>
<accession>E0VBW5</accession>
<evidence type="ECO:0000256" key="12">
    <source>
        <dbReference type="ARBA" id="ARBA00072755"/>
    </source>
</evidence>
<dbReference type="STRING" id="121224.E0VBW5"/>
<dbReference type="PANTHER" id="PTHR12121">
    <property type="entry name" value="CARBON CATABOLITE REPRESSOR PROTEIN 4"/>
    <property type="match status" value="1"/>
</dbReference>
<feature type="domain" description="Endonuclease/exonuclease/phosphatase" evidence="14">
    <location>
        <begin position="242"/>
        <end position="548"/>
    </location>
</feature>
<keyword evidence="5" id="KW-0540">Nuclease</keyword>
<dbReference type="GO" id="GO:0006397">
    <property type="term" value="P:mRNA processing"/>
    <property type="evidence" value="ECO:0007669"/>
    <property type="project" value="UniProtKB-KW"/>
</dbReference>
<evidence type="ECO:0000256" key="6">
    <source>
        <dbReference type="ARBA" id="ARBA00022723"/>
    </source>
</evidence>
<name>E0VBW5_PEDHC</name>
<dbReference type="Gene3D" id="3.60.10.10">
    <property type="entry name" value="Endonuclease/exonuclease/phosphatase"/>
    <property type="match status" value="1"/>
</dbReference>
<dbReference type="EnsemblMetazoa" id="PHUM074520-RA">
    <property type="protein sequence ID" value="PHUM074520-PA"/>
    <property type="gene ID" value="PHUM074520"/>
</dbReference>
<evidence type="ECO:0000259" key="14">
    <source>
        <dbReference type="Pfam" id="PF03372"/>
    </source>
</evidence>
<dbReference type="OMA" id="WFEVGCS"/>
<protein>
    <recommendedName>
        <fullName evidence="12">2',5'-phosphodiesterase 12</fullName>
    </recommendedName>
    <alternativeName>
        <fullName evidence="13">Mitochondrial deadenylase</fullName>
    </alternativeName>
</protein>
<evidence type="ECO:0000256" key="5">
    <source>
        <dbReference type="ARBA" id="ARBA00022722"/>
    </source>
</evidence>
<keyword evidence="3" id="KW-0597">Phosphoprotein</keyword>
<reference evidence="17" key="3">
    <citation type="submission" date="2020-05" db="UniProtKB">
        <authorList>
            <consortium name="EnsemblMetazoa"/>
        </authorList>
    </citation>
    <scope>IDENTIFICATION</scope>
    <source>
        <strain evidence="17">USDA</strain>
    </source>
</reference>
<dbReference type="RefSeq" id="XP_002423609.1">
    <property type="nucleotide sequence ID" value="XM_002423564.1"/>
</dbReference>
<feature type="domain" description="2',5'-phosphodiesterase 12-like N-terminal" evidence="15">
    <location>
        <begin position="124"/>
        <end position="205"/>
    </location>
</feature>
<evidence type="ECO:0000256" key="3">
    <source>
        <dbReference type="ARBA" id="ARBA00022553"/>
    </source>
</evidence>
<keyword evidence="9" id="KW-0460">Magnesium</keyword>
<dbReference type="InterPro" id="IPR050410">
    <property type="entry name" value="CCR4/nocturin_mRNA_transcr"/>
</dbReference>
<dbReference type="Pfam" id="PF03372">
    <property type="entry name" value="Exo_endo_phos"/>
    <property type="match status" value="1"/>
</dbReference>
<dbReference type="Proteomes" id="UP000009046">
    <property type="component" value="Unassembled WGS sequence"/>
</dbReference>
<dbReference type="EMBL" id="AAZO01000896">
    <property type="status" value="NOT_ANNOTATED_CDS"/>
    <property type="molecule type" value="Genomic_DNA"/>
</dbReference>
<dbReference type="InterPro" id="IPR036691">
    <property type="entry name" value="Endo/exonu/phosph_ase_sf"/>
</dbReference>
<evidence type="ECO:0000256" key="1">
    <source>
        <dbReference type="ARBA" id="ARBA00001946"/>
    </source>
</evidence>
<keyword evidence="4" id="KW-0507">mRNA processing</keyword>
<reference evidence="16" key="2">
    <citation type="submission" date="2007-04" db="EMBL/GenBank/DDBJ databases">
        <title>The genome of the human body louse.</title>
        <authorList>
            <consortium name="The Human Body Louse Genome Consortium"/>
            <person name="Kirkness E."/>
            <person name="Walenz B."/>
            <person name="Hass B."/>
            <person name="Bruggner R."/>
            <person name="Strausberg R."/>
        </authorList>
    </citation>
    <scope>NUCLEOTIDE SEQUENCE</scope>
    <source>
        <strain evidence="16">USDA</strain>
    </source>
</reference>
<dbReference type="SUPFAM" id="SSF56219">
    <property type="entry name" value="DNase I-like"/>
    <property type="match status" value="1"/>
</dbReference>
<keyword evidence="18" id="KW-1185">Reference proteome</keyword>
<evidence type="ECO:0000256" key="2">
    <source>
        <dbReference type="ARBA" id="ARBA00004305"/>
    </source>
</evidence>
<reference evidence="16" key="1">
    <citation type="submission" date="2007-04" db="EMBL/GenBank/DDBJ databases">
        <title>Annotation of Pediculus humanus corporis strain USDA.</title>
        <authorList>
            <person name="Kirkness E."/>
            <person name="Hannick L."/>
            <person name="Hass B."/>
            <person name="Bruggner R."/>
            <person name="Lawson D."/>
            <person name="Bidwell S."/>
            <person name="Joardar V."/>
            <person name="Caler E."/>
            <person name="Walenz B."/>
            <person name="Inman J."/>
            <person name="Schobel S."/>
            <person name="Galinsky K."/>
            <person name="Amedeo P."/>
            <person name="Strausberg R."/>
        </authorList>
    </citation>
    <scope>NUCLEOTIDE SEQUENCE</scope>
    <source>
        <strain evidence="16">USDA</strain>
    </source>
</reference>
<gene>
    <name evidence="17" type="primary">8231270</name>
    <name evidence="16" type="ORF">Phum_PHUM074520</name>
</gene>
<dbReference type="AlphaFoldDB" id="E0VBW5"/>
<dbReference type="GO" id="GO:0005759">
    <property type="term" value="C:mitochondrial matrix"/>
    <property type="evidence" value="ECO:0007669"/>
    <property type="project" value="UniProtKB-SubCell"/>
</dbReference>
<keyword evidence="6" id="KW-0479">Metal-binding</keyword>
<evidence type="ECO:0000256" key="8">
    <source>
        <dbReference type="ARBA" id="ARBA00022839"/>
    </source>
</evidence>
<dbReference type="OrthoDB" id="412787at2759"/>
<dbReference type="FunFam" id="3.60.10.10:FF:000018">
    <property type="entry name" value="2',5'-phosphodiesterase 12"/>
    <property type="match status" value="1"/>
</dbReference>
<dbReference type="InParanoid" id="E0VBW5"/>
<organism>
    <name type="scientific">Pediculus humanus subsp. corporis</name>
    <name type="common">Body louse</name>
    <dbReference type="NCBI Taxonomy" id="121224"/>
    <lineage>
        <taxon>Eukaryota</taxon>
        <taxon>Metazoa</taxon>
        <taxon>Ecdysozoa</taxon>
        <taxon>Arthropoda</taxon>
        <taxon>Hexapoda</taxon>
        <taxon>Insecta</taxon>
        <taxon>Pterygota</taxon>
        <taxon>Neoptera</taxon>
        <taxon>Paraneoptera</taxon>
        <taxon>Psocodea</taxon>
        <taxon>Troctomorpha</taxon>
        <taxon>Phthiraptera</taxon>
        <taxon>Anoplura</taxon>
        <taxon>Pediculidae</taxon>
        <taxon>Pediculus</taxon>
    </lineage>
</organism>
<comment type="cofactor">
    <cofactor evidence="1">
        <name>Mg(2+)</name>
        <dbReference type="ChEBI" id="CHEBI:18420"/>
    </cofactor>
</comment>
<keyword evidence="8" id="KW-0269">Exonuclease</keyword>
<evidence type="ECO:0000256" key="11">
    <source>
        <dbReference type="ARBA" id="ARBA00023128"/>
    </source>
</evidence>
<evidence type="ECO:0000256" key="10">
    <source>
        <dbReference type="ARBA" id="ARBA00022946"/>
    </source>
</evidence>
<evidence type="ECO:0000313" key="18">
    <source>
        <dbReference type="Proteomes" id="UP000009046"/>
    </source>
</evidence>
<evidence type="ECO:0000259" key="15">
    <source>
        <dbReference type="Pfam" id="PF21171"/>
    </source>
</evidence>
<keyword evidence="11" id="KW-0496">Mitochondrion</keyword>
<evidence type="ECO:0000256" key="7">
    <source>
        <dbReference type="ARBA" id="ARBA00022801"/>
    </source>
</evidence>
<dbReference type="GeneID" id="8231270"/>
<dbReference type="InterPro" id="IPR005135">
    <property type="entry name" value="Endo/exonuclease/phosphatase"/>
</dbReference>
<dbReference type="GO" id="GO:0000288">
    <property type="term" value="P:nuclear-transcribed mRNA catabolic process, deadenylation-dependent decay"/>
    <property type="evidence" value="ECO:0007669"/>
    <property type="project" value="TreeGrafter"/>
</dbReference>
<dbReference type="HOGENOM" id="CLU_016428_7_2_1"/>